<proteinExistence type="inferred from homology"/>
<reference evidence="7 8" key="1">
    <citation type="journal article" date="2015" name="Genome Announc.">
        <title>Genome Sequence of 'Candidatus Thioglobus autotrophica' Strain EF1, a Chemoautotroph from the SUP05 Clade of Marine Gammaproteobacteria.</title>
        <authorList>
            <person name="Shah V."/>
            <person name="Morris R.M."/>
        </authorList>
    </citation>
    <scope>NUCLEOTIDE SEQUENCE [LARGE SCALE GENOMIC DNA]</scope>
    <source>
        <strain evidence="7 8">EF1</strain>
    </source>
</reference>
<organism evidence="7 8">
    <name type="scientific">Candidatus Thioglobus autotrophicus</name>
    <dbReference type="NCBI Taxonomy" id="1705394"/>
    <lineage>
        <taxon>Bacteria</taxon>
        <taxon>Pseudomonadati</taxon>
        <taxon>Pseudomonadota</taxon>
        <taxon>Gammaproteobacteria</taxon>
        <taxon>Candidatus Pseudothioglobaceae</taxon>
        <taxon>Candidatus Thioglobus</taxon>
    </lineage>
</organism>
<dbReference type="STRING" id="1705394.SP60_07190"/>
<comment type="subcellular location">
    <subcellularLocation>
        <location evidence="1">Membrane</location>
        <topology evidence="1">Multi-pass membrane protein</topology>
    </subcellularLocation>
</comment>
<sequence>MKKQAPYEHGFMLSLLLLAIGGLIWLFMPFIPALFLALLIAIATFSQYNKLKSRLSANHAALAMTALVTTILILPLSYILLISGLEVSTLIQTINTDFSLEKSRQILEQTISGLPFSEPLKATLSTTINNNLEGLLTNIKDFSVTILTSILSLSSHFVFFLVVSVFALYYFYIDGKNTIKRLKNLSPLENYLDEILLKQFSSLSITLVGSVFSIAILQGVLFSIAVILVGLPALYFGIAMALASFIPVLGGLIIWLPLSLYLYSQGQTTDALIIVLFGAVFIGTIIDNFVRPLIIQKFTQNSHHSSALNHTLITVLSTLAGIIQFGILGLFIGPIIAAMAISIFDVYAIKYADSLDQR</sequence>
<comment type="similarity">
    <text evidence="2">Belongs to the autoinducer-2 exporter (AI-2E) (TC 2.A.86) family.</text>
</comment>
<gene>
    <name evidence="7" type="ORF">SP60_07190</name>
</gene>
<evidence type="ECO:0000256" key="2">
    <source>
        <dbReference type="ARBA" id="ARBA00009773"/>
    </source>
</evidence>
<dbReference type="EMBL" id="CP010552">
    <property type="protein sequence ID" value="ALE53271.1"/>
    <property type="molecule type" value="Genomic_DNA"/>
</dbReference>
<dbReference type="GO" id="GO:0016020">
    <property type="term" value="C:membrane"/>
    <property type="evidence" value="ECO:0007669"/>
    <property type="project" value="UniProtKB-SubCell"/>
</dbReference>
<evidence type="ECO:0000256" key="3">
    <source>
        <dbReference type="ARBA" id="ARBA00022692"/>
    </source>
</evidence>
<evidence type="ECO:0000256" key="5">
    <source>
        <dbReference type="ARBA" id="ARBA00023136"/>
    </source>
</evidence>
<evidence type="ECO:0000256" key="4">
    <source>
        <dbReference type="ARBA" id="ARBA00022989"/>
    </source>
</evidence>
<keyword evidence="8" id="KW-1185">Reference proteome</keyword>
<name>A0A0M3TUH6_9GAMM</name>
<dbReference type="InterPro" id="IPR002549">
    <property type="entry name" value="AI-2E-like"/>
</dbReference>
<dbReference type="PANTHER" id="PTHR21716">
    <property type="entry name" value="TRANSMEMBRANE PROTEIN"/>
    <property type="match status" value="1"/>
</dbReference>
<dbReference type="KEGG" id="tho:SP60_07190"/>
<feature type="transmembrane region" description="Helical" evidence="6">
    <location>
        <begin position="234"/>
        <end position="258"/>
    </location>
</feature>
<dbReference type="Pfam" id="PF01594">
    <property type="entry name" value="AI-2E_transport"/>
    <property type="match status" value="1"/>
</dbReference>
<feature type="transmembrane region" description="Helical" evidence="6">
    <location>
        <begin position="57"/>
        <end position="81"/>
    </location>
</feature>
<dbReference type="OrthoDB" id="106838at2"/>
<protein>
    <recommendedName>
        <fullName evidence="9">Permease</fullName>
    </recommendedName>
</protein>
<keyword evidence="3 6" id="KW-0812">Transmembrane</keyword>
<evidence type="ECO:0000256" key="1">
    <source>
        <dbReference type="ARBA" id="ARBA00004141"/>
    </source>
</evidence>
<dbReference type="PANTHER" id="PTHR21716:SF4">
    <property type="entry name" value="TRANSMEMBRANE PROTEIN 245"/>
    <property type="match status" value="1"/>
</dbReference>
<feature type="transmembrane region" description="Helical" evidence="6">
    <location>
        <begin position="322"/>
        <end position="349"/>
    </location>
</feature>
<dbReference type="AlphaFoldDB" id="A0A0M3TUH6"/>
<evidence type="ECO:0000256" key="6">
    <source>
        <dbReference type="SAM" id="Phobius"/>
    </source>
</evidence>
<feature type="transmembrane region" description="Helical" evidence="6">
    <location>
        <begin position="270"/>
        <end position="290"/>
    </location>
</feature>
<feature type="transmembrane region" description="Helical" evidence="6">
    <location>
        <begin position="146"/>
        <end position="173"/>
    </location>
</feature>
<evidence type="ECO:0008006" key="9">
    <source>
        <dbReference type="Google" id="ProtNLM"/>
    </source>
</evidence>
<dbReference type="Proteomes" id="UP000058020">
    <property type="component" value="Chromosome"/>
</dbReference>
<feature type="transmembrane region" description="Helical" evidence="6">
    <location>
        <begin position="205"/>
        <end position="228"/>
    </location>
</feature>
<evidence type="ECO:0000313" key="7">
    <source>
        <dbReference type="EMBL" id="ALE53271.1"/>
    </source>
</evidence>
<keyword evidence="4 6" id="KW-1133">Transmembrane helix</keyword>
<evidence type="ECO:0000313" key="8">
    <source>
        <dbReference type="Proteomes" id="UP000058020"/>
    </source>
</evidence>
<accession>A0A0M3TUH6</accession>
<keyword evidence="5 6" id="KW-0472">Membrane</keyword>
<feature type="transmembrane region" description="Helical" evidence="6">
    <location>
        <begin position="12"/>
        <end position="45"/>
    </location>
</feature>